<dbReference type="Proteomes" id="UP001259832">
    <property type="component" value="Unassembled WGS sequence"/>
</dbReference>
<keyword evidence="2" id="KW-1185">Reference proteome</keyword>
<dbReference type="AlphaFoldDB" id="A0AAD9GZJ3"/>
<sequence>MRSEFIDTLHSDEGHILSITDCPMGGPHLYYTQRNDAYRTIPLERFNIALKSVLTSWELTNLRPT</sequence>
<name>A0AAD9GZJ3_9STRA</name>
<gene>
    <name evidence="1" type="ORF">P3T76_000963</name>
</gene>
<proteinExistence type="predicted"/>
<dbReference type="EMBL" id="JASMQC010000002">
    <property type="protein sequence ID" value="KAK1946953.1"/>
    <property type="molecule type" value="Genomic_DNA"/>
</dbReference>
<comment type="caution">
    <text evidence="1">The sequence shown here is derived from an EMBL/GenBank/DDBJ whole genome shotgun (WGS) entry which is preliminary data.</text>
</comment>
<evidence type="ECO:0000313" key="1">
    <source>
        <dbReference type="EMBL" id="KAK1946953.1"/>
    </source>
</evidence>
<reference evidence="1" key="1">
    <citation type="submission" date="2023-08" db="EMBL/GenBank/DDBJ databases">
        <title>Reference Genome Resource for the Citrus Pathogen Phytophthora citrophthora.</title>
        <authorList>
            <person name="Moller H."/>
            <person name="Coetzee B."/>
            <person name="Rose L.J."/>
            <person name="Van Niekerk J.M."/>
        </authorList>
    </citation>
    <scope>NUCLEOTIDE SEQUENCE</scope>
    <source>
        <strain evidence="1">STE-U-9442</strain>
    </source>
</reference>
<protein>
    <submittedName>
        <fullName evidence="1">Uncharacterized protein</fullName>
    </submittedName>
</protein>
<organism evidence="1 2">
    <name type="scientific">Phytophthora citrophthora</name>
    <dbReference type="NCBI Taxonomy" id="4793"/>
    <lineage>
        <taxon>Eukaryota</taxon>
        <taxon>Sar</taxon>
        <taxon>Stramenopiles</taxon>
        <taxon>Oomycota</taxon>
        <taxon>Peronosporomycetes</taxon>
        <taxon>Peronosporales</taxon>
        <taxon>Peronosporaceae</taxon>
        <taxon>Phytophthora</taxon>
    </lineage>
</organism>
<evidence type="ECO:0000313" key="2">
    <source>
        <dbReference type="Proteomes" id="UP001259832"/>
    </source>
</evidence>
<accession>A0AAD9GZJ3</accession>